<feature type="DNA-binding region" description="Homeobox" evidence="6">
    <location>
        <begin position="141"/>
        <end position="200"/>
    </location>
</feature>
<dbReference type="InterPro" id="IPR017970">
    <property type="entry name" value="Homeobox_CS"/>
</dbReference>
<feature type="compositionally biased region" description="Polar residues" evidence="8">
    <location>
        <begin position="13"/>
        <end position="24"/>
    </location>
</feature>
<evidence type="ECO:0000256" key="1">
    <source>
        <dbReference type="ARBA" id="ARBA00004123"/>
    </source>
</evidence>
<dbReference type="PANTHER" id="PTHR24329:SF543">
    <property type="entry name" value="FI01017P-RELATED"/>
    <property type="match status" value="1"/>
</dbReference>
<keyword evidence="4 6" id="KW-0371">Homeobox</keyword>
<evidence type="ECO:0000256" key="8">
    <source>
        <dbReference type="SAM" id="MobiDB-lite"/>
    </source>
</evidence>
<feature type="region of interest" description="Disordered" evidence="8">
    <location>
        <begin position="1"/>
        <end position="25"/>
    </location>
</feature>
<sequence length="354" mass="41015">HPSTTMDSKEESGTQNDTIPSPDSVNYGCPCCQPKRRYPPPPWYHQHYSSYHHHQHRPPSTEGSRWPFISPPPPLPPSSSPPHRSPPPPPTAMKGCCDKRTCYTPLHHQFHHHSPHYDTFFGHHDMSEPLAQFHRQKRFRRMRMRTNFTSWQLDELENAFQKTHYPDVFMREELAMKLQLLESRVQVWFQNRRAKWRKRERHIEDGGGATGENNNEKDDVIQDATKDQSPSSSPFSLVDENDVTDREIDITMAGNRENRFDERRIPISTHKVSKSHNSSGKKQFCIENILTDKISNNKKFQQSSSNINTKTEYEPIIISTRFSGDSLTHPHQYCESPSPVNSCGGLVTSHKLEK</sequence>
<dbReference type="PANTHER" id="PTHR24329">
    <property type="entry name" value="HOMEOBOX PROTEIN ARISTALESS"/>
    <property type="match status" value="1"/>
</dbReference>
<keyword evidence="3 6" id="KW-0238">DNA-binding</keyword>
<dbReference type="SMART" id="SM00389">
    <property type="entry name" value="HOX"/>
    <property type="match status" value="1"/>
</dbReference>
<dbReference type="EMBL" id="KT318146">
    <property type="protein sequence ID" value="ALJ33549.1"/>
    <property type="molecule type" value="mRNA"/>
</dbReference>
<name>A0A0P0F373_9CNID</name>
<comment type="subcellular location">
    <subcellularLocation>
        <location evidence="1 6 7">Nucleus</location>
    </subcellularLocation>
</comment>
<dbReference type="InterPro" id="IPR001356">
    <property type="entry name" value="HD"/>
</dbReference>
<dbReference type="AlphaFoldDB" id="A0A0P0F373"/>
<evidence type="ECO:0000256" key="4">
    <source>
        <dbReference type="ARBA" id="ARBA00023155"/>
    </source>
</evidence>
<feature type="non-terminal residue" evidence="10">
    <location>
        <position position="1"/>
    </location>
</feature>
<keyword evidence="5 6" id="KW-0539">Nucleus</keyword>
<dbReference type="InterPro" id="IPR050649">
    <property type="entry name" value="Paired_Homeobox_TFs"/>
</dbReference>
<evidence type="ECO:0000313" key="10">
    <source>
        <dbReference type="EMBL" id="ALJ33549.1"/>
    </source>
</evidence>
<evidence type="ECO:0000259" key="9">
    <source>
        <dbReference type="PROSITE" id="PS50071"/>
    </source>
</evidence>
<dbReference type="GO" id="GO:0005634">
    <property type="term" value="C:nucleus"/>
    <property type="evidence" value="ECO:0007669"/>
    <property type="project" value="UniProtKB-SubCell"/>
</dbReference>
<evidence type="ECO:0000256" key="7">
    <source>
        <dbReference type="RuleBase" id="RU000682"/>
    </source>
</evidence>
<evidence type="ECO:0000256" key="2">
    <source>
        <dbReference type="ARBA" id="ARBA00022473"/>
    </source>
</evidence>
<proteinExistence type="evidence at transcript level"/>
<reference evidence="10" key="1">
    <citation type="submission" date="2015-07" db="EMBL/GenBank/DDBJ databases">
        <title>Wnt signalling and multipotent stem cell formation and differenciation in the hydrozoan Clytia hemisphaerica.</title>
        <authorList>
            <person name="Ruggiero A."/>
            <person name="Lapebie P."/>
            <person name="Barreau C."/>
            <person name="Houliston E."/>
        </authorList>
    </citation>
    <scope>NUCLEOTIDE SEQUENCE</scope>
</reference>
<protein>
    <submittedName>
        <fullName evidence="10">Unc</fullName>
    </submittedName>
</protein>
<evidence type="ECO:0000256" key="5">
    <source>
        <dbReference type="ARBA" id="ARBA00023242"/>
    </source>
</evidence>
<dbReference type="GO" id="GO:0000977">
    <property type="term" value="F:RNA polymerase II transcription regulatory region sequence-specific DNA binding"/>
    <property type="evidence" value="ECO:0007669"/>
    <property type="project" value="TreeGrafter"/>
</dbReference>
<feature type="region of interest" description="Disordered" evidence="8">
    <location>
        <begin position="49"/>
        <end position="93"/>
    </location>
</feature>
<dbReference type="PROSITE" id="PS00027">
    <property type="entry name" value="HOMEOBOX_1"/>
    <property type="match status" value="1"/>
</dbReference>
<keyword evidence="2" id="KW-0217">Developmental protein</keyword>
<dbReference type="Pfam" id="PF00046">
    <property type="entry name" value="Homeodomain"/>
    <property type="match status" value="1"/>
</dbReference>
<feature type="domain" description="Homeobox" evidence="9">
    <location>
        <begin position="139"/>
        <end position="199"/>
    </location>
</feature>
<evidence type="ECO:0000256" key="6">
    <source>
        <dbReference type="PROSITE-ProRule" id="PRU00108"/>
    </source>
</evidence>
<dbReference type="CDD" id="cd00086">
    <property type="entry name" value="homeodomain"/>
    <property type="match status" value="1"/>
</dbReference>
<dbReference type="GO" id="GO:0000981">
    <property type="term" value="F:DNA-binding transcription factor activity, RNA polymerase II-specific"/>
    <property type="evidence" value="ECO:0007669"/>
    <property type="project" value="InterPro"/>
</dbReference>
<dbReference type="Gene3D" id="1.10.10.60">
    <property type="entry name" value="Homeodomain-like"/>
    <property type="match status" value="1"/>
</dbReference>
<feature type="compositionally biased region" description="Pro residues" evidence="8">
    <location>
        <begin position="69"/>
        <end position="91"/>
    </location>
</feature>
<dbReference type="FunFam" id="1.10.10.60:FF:000057">
    <property type="entry name" value="Short stature homeobox 2"/>
    <property type="match status" value="1"/>
</dbReference>
<accession>A0A0P0F373</accession>
<evidence type="ECO:0000256" key="3">
    <source>
        <dbReference type="ARBA" id="ARBA00023125"/>
    </source>
</evidence>
<dbReference type="SUPFAM" id="SSF46689">
    <property type="entry name" value="Homeodomain-like"/>
    <property type="match status" value="1"/>
</dbReference>
<dbReference type="PROSITE" id="PS50071">
    <property type="entry name" value="HOMEOBOX_2"/>
    <property type="match status" value="1"/>
</dbReference>
<dbReference type="InterPro" id="IPR009057">
    <property type="entry name" value="Homeodomain-like_sf"/>
</dbReference>
<organism evidence="10">
    <name type="scientific">Clytia hemisphaerica</name>
    <dbReference type="NCBI Taxonomy" id="252671"/>
    <lineage>
        <taxon>Eukaryota</taxon>
        <taxon>Metazoa</taxon>
        <taxon>Cnidaria</taxon>
        <taxon>Hydrozoa</taxon>
        <taxon>Hydroidolina</taxon>
        <taxon>Leptothecata</taxon>
        <taxon>Obeliida</taxon>
        <taxon>Clytiidae</taxon>
        <taxon>Clytia</taxon>
    </lineage>
</organism>